<reference evidence="4 5" key="1">
    <citation type="journal article" date="2018" name="Cell">
        <title>The Chara Genome: Secondary Complexity and Implications for Plant Terrestrialization.</title>
        <authorList>
            <person name="Nishiyama T."/>
            <person name="Sakayama H."/>
            <person name="Vries J.D."/>
            <person name="Buschmann H."/>
            <person name="Saint-Marcoux D."/>
            <person name="Ullrich K.K."/>
            <person name="Haas F.B."/>
            <person name="Vanderstraeten L."/>
            <person name="Becker D."/>
            <person name="Lang D."/>
            <person name="Vosolsobe S."/>
            <person name="Rombauts S."/>
            <person name="Wilhelmsson P.K.I."/>
            <person name="Janitza P."/>
            <person name="Kern R."/>
            <person name="Heyl A."/>
            <person name="Rumpler F."/>
            <person name="Villalobos L.I.A.C."/>
            <person name="Clay J.M."/>
            <person name="Skokan R."/>
            <person name="Toyoda A."/>
            <person name="Suzuki Y."/>
            <person name="Kagoshima H."/>
            <person name="Schijlen E."/>
            <person name="Tajeshwar N."/>
            <person name="Catarino B."/>
            <person name="Hetherington A.J."/>
            <person name="Saltykova A."/>
            <person name="Bonnot C."/>
            <person name="Breuninger H."/>
            <person name="Symeonidi A."/>
            <person name="Radhakrishnan G.V."/>
            <person name="Van Nieuwerburgh F."/>
            <person name="Deforce D."/>
            <person name="Chang C."/>
            <person name="Karol K.G."/>
            <person name="Hedrich R."/>
            <person name="Ulvskov P."/>
            <person name="Glockner G."/>
            <person name="Delwiche C.F."/>
            <person name="Petrasek J."/>
            <person name="Van de Peer Y."/>
            <person name="Friml J."/>
            <person name="Beilby M."/>
            <person name="Dolan L."/>
            <person name="Kohara Y."/>
            <person name="Sugano S."/>
            <person name="Fujiyama A."/>
            <person name="Delaux P.-M."/>
            <person name="Quint M."/>
            <person name="TheiBen G."/>
            <person name="Hagemann M."/>
            <person name="Harholt J."/>
            <person name="Dunand C."/>
            <person name="Zachgo S."/>
            <person name="Langdale J."/>
            <person name="Maumus F."/>
            <person name="Straeten D.V.D."/>
            <person name="Gould S.B."/>
            <person name="Rensing S.A."/>
        </authorList>
    </citation>
    <scope>NUCLEOTIDE SEQUENCE [LARGE SCALE GENOMIC DNA]</scope>
    <source>
        <strain evidence="4 5">S276</strain>
    </source>
</reference>
<dbReference type="InterPro" id="IPR012334">
    <property type="entry name" value="Pectin_lyas_fold"/>
</dbReference>
<feature type="signal peptide" evidence="2">
    <location>
        <begin position="1"/>
        <end position="24"/>
    </location>
</feature>
<dbReference type="Pfam" id="PF13229">
    <property type="entry name" value="Beta_helix"/>
    <property type="match status" value="1"/>
</dbReference>
<feature type="domain" description="Right handed beta helix" evidence="3">
    <location>
        <begin position="112"/>
        <end position="267"/>
    </location>
</feature>
<dbReference type="Proteomes" id="UP000265515">
    <property type="component" value="Unassembled WGS sequence"/>
</dbReference>
<name>A0A388LGX6_CHABU</name>
<evidence type="ECO:0000256" key="2">
    <source>
        <dbReference type="SAM" id="SignalP"/>
    </source>
</evidence>
<dbReference type="Gene3D" id="2.160.20.10">
    <property type="entry name" value="Single-stranded right-handed beta-helix, Pectin lyase-like"/>
    <property type="match status" value="1"/>
</dbReference>
<dbReference type="PANTHER" id="PTHR11319">
    <property type="entry name" value="G PROTEIN-COUPLED RECEPTOR-RELATED"/>
    <property type="match status" value="1"/>
</dbReference>
<comment type="caution">
    <text evidence="4">The sequence shown here is derived from an EMBL/GenBank/DDBJ whole genome shotgun (WGS) entry which is preliminary data.</text>
</comment>
<feature type="chain" id="PRO_5017177396" description="Right handed beta helix domain-containing protein" evidence="2">
    <location>
        <begin position="25"/>
        <end position="366"/>
    </location>
</feature>
<gene>
    <name evidence="4" type="ORF">CBR_g32582</name>
</gene>
<organism evidence="4 5">
    <name type="scientific">Chara braunii</name>
    <name type="common">Braun's stonewort</name>
    <dbReference type="NCBI Taxonomy" id="69332"/>
    <lineage>
        <taxon>Eukaryota</taxon>
        <taxon>Viridiplantae</taxon>
        <taxon>Streptophyta</taxon>
        <taxon>Charophyceae</taxon>
        <taxon>Charales</taxon>
        <taxon>Characeae</taxon>
        <taxon>Chara</taxon>
    </lineage>
</organism>
<evidence type="ECO:0000313" key="5">
    <source>
        <dbReference type="Proteomes" id="UP000265515"/>
    </source>
</evidence>
<dbReference type="OrthoDB" id="10666267at2759"/>
<dbReference type="Gramene" id="GBG81590">
    <property type="protein sequence ID" value="GBG81590"/>
    <property type="gene ID" value="CBR_g32582"/>
</dbReference>
<protein>
    <recommendedName>
        <fullName evidence="3">Right handed beta helix domain-containing protein</fullName>
    </recommendedName>
</protein>
<evidence type="ECO:0000256" key="1">
    <source>
        <dbReference type="SAM" id="MobiDB-lite"/>
    </source>
</evidence>
<proteinExistence type="predicted"/>
<dbReference type="InterPro" id="IPR011050">
    <property type="entry name" value="Pectin_lyase_fold/virulence"/>
</dbReference>
<feature type="region of interest" description="Disordered" evidence="1">
    <location>
        <begin position="27"/>
        <end position="46"/>
    </location>
</feature>
<evidence type="ECO:0000313" key="4">
    <source>
        <dbReference type="EMBL" id="GBG81590.1"/>
    </source>
</evidence>
<accession>A0A388LGX6</accession>
<dbReference type="EMBL" id="BFEA01000379">
    <property type="protein sequence ID" value="GBG81590.1"/>
    <property type="molecule type" value="Genomic_DNA"/>
</dbReference>
<dbReference type="InterPro" id="IPR039448">
    <property type="entry name" value="Beta_helix"/>
</dbReference>
<dbReference type="SUPFAM" id="SSF51126">
    <property type="entry name" value="Pectin lyase-like"/>
    <property type="match status" value="1"/>
</dbReference>
<keyword evidence="2" id="KW-0732">Signal</keyword>
<dbReference type="PANTHER" id="PTHR11319:SF35">
    <property type="entry name" value="OUTER MEMBRANE PROTEIN PMPC-RELATED"/>
    <property type="match status" value="1"/>
</dbReference>
<evidence type="ECO:0000259" key="3">
    <source>
        <dbReference type="Pfam" id="PF13229"/>
    </source>
</evidence>
<dbReference type="AlphaFoldDB" id="A0A388LGX6"/>
<sequence>MGRFRKERLVAAVVVVAMVVLSLAKPSDGRSRNRPGATAAAHGAQSRAAESARRSLAASSAAEIALAKAITESNGKGKGKVIVLKTDVILTKALPVIPYQGQLVIRGECGKRKCVIDGAKKFGIFVTYTPGCLIKLENLEIRQAKDGAVSGKCNVVIKNCLFRANRGAPVVALGIGDPTFDISNTVFIDNQSNSSCGALCSNSRGGGKLQNCSFIRNTANDDGGAVYLWGVGEKPLMITNCLFESNSALRGSGGAMFIEPNGIENWADVYVMETKFKGNQAKTMGGAVTLVSDLKAHFCGGVMSGNKALSGKGNDLALVSGGPLPVFVNFCPYPPKLSVYGVPSIRQHAVVDSCRLCGGPESFPFN</sequence>
<keyword evidence="5" id="KW-1185">Reference proteome</keyword>